<dbReference type="SMART" id="SM00828">
    <property type="entry name" value="PKS_MT"/>
    <property type="match status" value="1"/>
</dbReference>
<keyword evidence="1 5" id="KW-0489">Methyltransferase</keyword>
<dbReference type="EMBL" id="BLPF01000002">
    <property type="protein sequence ID" value="GFJ80777.1"/>
    <property type="molecule type" value="Genomic_DNA"/>
</dbReference>
<reference evidence="5 6" key="1">
    <citation type="submission" date="2020-03" db="EMBL/GenBank/DDBJ databases">
        <title>Whole genome shotgun sequence of Phytohabitans houttuyneae NBRC 108639.</title>
        <authorList>
            <person name="Komaki H."/>
            <person name="Tamura T."/>
        </authorList>
    </citation>
    <scope>NUCLEOTIDE SEQUENCE [LARGE SCALE GENOMIC DNA]</scope>
    <source>
        <strain evidence="5 6">NBRC 108639</strain>
    </source>
</reference>
<dbReference type="InterPro" id="IPR029063">
    <property type="entry name" value="SAM-dependent_MTases_sf"/>
</dbReference>
<protein>
    <submittedName>
        <fullName evidence="5">Methyltransferase type 11</fullName>
    </submittedName>
</protein>
<accession>A0A6V8KGF6</accession>
<dbReference type="RefSeq" id="WP_173059046.1">
    <property type="nucleotide sequence ID" value="NZ_BAABGO010000045.1"/>
</dbReference>
<dbReference type="Proteomes" id="UP000482800">
    <property type="component" value="Unassembled WGS sequence"/>
</dbReference>
<comment type="caution">
    <text evidence="5">The sequence shown here is derived from an EMBL/GenBank/DDBJ whole genome shotgun (WGS) entry which is preliminary data.</text>
</comment>
<sequence>MTAQQAVPSAGEVADYYSALGPLLRMAWGDNFHIGYWDGPQDRRSPQEAADHFTDLLIERLGVGPGDRVLDVGCGIGEPARRVATVTGAHVLGITISRQQVEQATELTAAAGLSGTVRFEYADGMAMPYPDGSYDAILSFESINHMDRAKALREFHRVLRPGGRLVLTDVTPIDDSYRDEEVGDVVSTLVSFARYPELVAGSGLVADELTDVTEQTKPTLPKLLDRIISVRKEFEATHGVTVQQVLDAAKDALPAVPGFGCLILVAHKP</sequence>
<reference evidence="5 6" key="2">
    <citation type="submission" date="2020-03" db="EMBL/GenBank/DDBJ databases">
        <authorList>
            <person name="Ichikawa N."/>
            <person name="Kimura A."/>
            <person name="Kitahashi Y."/>
            <person name="Uohara A."/>
        </authorList>
    </citation>
    <scope>NUCLEOTIDE SEQUENCE [LARGE SCALE GENOMIC DNA]</scope>
    <source>
        <strain evidence="5 6">NBRC 108639</strain>
    </source>
</reference>
<name>A0A6V8KGF6_9ACTN</name>
<evidence type="ECO:0000256" key="2">
    <source>
        <dbReference type="ARBA" id="ARBA00022679"/>
    </source>
</evidence>
<feature type="domain" description="Polyketide synthase-like methyltransferase" evidence="4">
    <location>
        <begin position="57"/>
        <end position="269"/>
    </location>
</feature>
<keyword evidence="6" id="KW-1185">Reference proteome</keyword>
<proteinExistence type="predicted"/>
<dbReference type="GO" id="GO:0008757">
    <property type="term" value="F:S-adenosylmethionine-dependent methyltransferase activity"/>
    <property type="evidence" value="ECO:0007669"/>
    <property type="project" value="InterPro"/>
</dbReference>
<dbReference type="InterPro" id="IPR020803">
    <property type="entry name" value="MeTfrase_dom"/>
</dbReference>
<dbReference type="GO" id="GO:0032259">
    <property type="term" value="P:methylation"/>
    <property type="evidence" value="ECO:0007669"/>
    <property type="project" value="UniProtKB-KW"/>
</dbReference>
<keyword evidence="3" id="KW-0949">S-adenosyl-L-methionine</keyword>
<evidence type="ECO:0000256" key="3">
    <source>
        <dbReference type="ARBA" id="ARBA00022691"/>
    </source>
</evidence>
<organism evidence="5 6">
    <name type="scientific">Phytohabitans houttuyneae</name>
    <dbReference type="NCBI Taxonomy" id="1076126"/>
    <lineage>
        <taxon>Bacteria</taxon>
        <taxon>Bacillati</taxon>
        <taxon>Actinomycetota</taxon>
        <taxon>Actinomycetes</taxon>
        <taxon>Micromonosporales</taxon>
        <taxon>Micromonosporaceae</taxon>
    </lineage>
</organism>
<dbReference type="InterPro" id="IPR013216">
    <property type="entry name" value="Methyltransf_11"/>
</dbReference>
<evidence type="ECO:0000313" key="6">
    <source>
        <dbReference type="Proteomes" id="UP000482800"/>
    </source>
</evidence>
<gene>
    <name evidence="5" type="ORF">Phou_049570</name>
</gene>
<dbReference type="CDD" id="cd02440">
    <property type="entry name" value="AdoMet_MTases"/>
    <property type="match status" value="1"/>
</dbReference>
<dbReference type="AlphaFoldDB" id="A0A6V8KGF6"/>
<evidence type="ECO:0000259" key="4">
    <source>
        <dbReference type="SMART" id="SM00828"/>
    </source>
</evidence>
<dbReference type="Gene3D" id="3.40.50.150">
    <property type="entry name" value="Vaccinia Virus protein VP39"/>
    <property type="match status" value="1"/>
</dbReference>
<dbReference type="PANTHER" id="PTHR44068:SF11">
    <property type="entry name" value="GERANYL DIPHOSPHATE 2-C-METHYLTRANSFERASE"/>
    <property type="match status" value="1"/>
</dbReference>
<evidence type="ECO:0000313" key="5">
    <source>
        <dbReference type="EMBL" id="GFJ80777.1"/>
    </source>
</evidence>
<dbReference type="InterPro" id="IPR050447">
    <property type="entry name" value="Erg6_SMT_methyltransf"/>
</dbReference>
<dbReference type="SUPFAM" id="SSF53335">
    <property type="entry name" value="S-adenosyl-L-methionine-dependent methyltransferases"/>
    <property type="match status" value="1"/>
</dbReference>
<dbReference type="PANTHER" id="PTHR44068">
    <property type="entry name" value="ZGC:194242"/>
    <property type="match status" value="1"/>
</dbReference>
<dbReference type="Pfam" id="PF08241">
    <property type="entry name" value="Methyltransf_11"/>
    <property type="match status" value="1"/>
</dbReference>
<keyword evidence="2 5" id="KW-0808">Transferase</keyword>
<evidence type="ECO:0000256" key="1">
    <source>
        <dbReference type="ARBA" id="ARBA00022603"/>
    </source>
</evidence>